<keyword evidence="2" id="KW-0999">Mitochondrion inner membrane</keyword>
<dbReference type="InterPro" id="IPR019533">
    <property type="entry name" value="Peptidase_S26"/>
</dbReference>
<reference evidence="9" key="1">
    <citation type="submission" date="2014-05" db="EMBL/GenBank/DDBJ databases">
        <title>The transcriptome of the halophilic microalga Tetraselmis sp. GSL018 isolated from the Great Salt Lake, Utah.</title>
        <authorList>
            <person name="Jinkerson R.E."/>
            <person name="D'Adamo S."/>
            <person name="Posewitz M.C."/>
        </authorList>
    </citation>
    <scope>NUCLEOTIDE SEQUENCE</scope>
    <source>
        <strain evidence="9">GSL018</strain>
    </source>
</reference>
<feature type="domain" description="Peptidase S26" evidence="8">
    <location>
        <begin position="107"/>
        <end position="148"/>
    </location>
</feature>
<dbReference type="CDD" id="cd06530">
    <property type="entry name" value="S26_SPase_I"/>
    <property type="match status" value="1"/>
</dbReference>
<evidence type="ECO:0000256" key="3">
    <source>
        <dbReference type="ARBA" id="ARBA00022801"/>
    </source>
</evidence>
<evidence type="ECO:0000259" key="8">
    <source>
        <dbReference type="Pfam" id="PF10502"/>
    </source>
</evidence>
<evidence type="ECO:0000256" key="4">
    <source>
        <dbReference type="ARBA" id="ARBA00023128"/>
    </source>
</evidence>
<sequence length="176" mass="20172">MGFWNQFKADWPLYRRVAIDILQYYCLVKSIQKYILDLEICVGPSMEPTFEKDGSLIVRENLTSRFCENKQGDVVVACNPLDVRHQICKRVIGLPGDSIFSPRKEQLTVVPPGHVWLQGDNLNNSRDSREYGPVPEALILGRVVYQVWPVKQLGAVKRQQQASDHSRWSGKWFGPT</sequence>
<comment type="subcellular location">
    <subcellularLocation>
        <location evidence="1">Mitochondrion inner membrane</location>
    </subcellularLocation>
</comment>
<accession>A0A061RXL1</accession>
<keyword evidence="5" id="KW-0472">Membrane</keyword>
<gene>
    <name evidence="9" type="primary">IMP1</name>
    <name evidence="9" type="ORF">TSPGSL018_22916</name>
</gene>
<dbReference type="SUPFAM" id="SSF51306">
    <property type="entry name" value="LexA/Signal peptidase"/>
    <property type="match status" value="1"/>
</dbReference>
<keyword evidence="4" id="KW-0496">Mitochondrion</keyword>
<keyword evidence="9" id="KW-0645">Protease</keyword>
<dbReference type="PRINTS" id="PR00727">
    <property type="entry name" value="LEADERPTASE"/>
</dbReference>
<dbReference type="Pfam" id="PF10502">
    <property type="entry name" value="Peptidase_S26"/>
    <property type="match status" value="2"/>
</dbReference>
<evidence type="ECO:0000256" key="5">
    <source>
        <dbReference type="ARBA" id="ARBA00023136"/>
    </source>
</evidence>
<dbReference type="GO" id="GO:0004252">
    <property type="term" value="F:serine-type endopeptidase activity"/>
    <property type="evidence" value="ECO:0007669"/>
    <property type="project" value="InterPro"/>
</dbReference>
<feature type="active site" evidence="7">
    <location>
        <position position="45"/>
    </location>
</feature>
<name>A0A061RXL1_9CHLO</name>
<protein>
    <submittedName>
        <fullName evidence="9">Mitochondrial inner membrane protease subunit 1</fullName>
    </submittedName>
</protein>
<dbReference type="GO" id="GO:0042720">
    <property type="term" value="C:mitochondrial inner membrane peptidase complex"/>
    <property type="evidence" value="ECO:0007669"/>
    <property type="project" value="TreeGrafter"/>
</dbReference>
<feature type="active site" evidence="7">
    <location>
        <position position="89"/>
    </location>
</feature>
<dbReference type="PANTHER" id="PTHR12383">
    <property type="entry name" value="PROTEASE FAMILY S26 MITOCHONDRIAL INNER MEMBRANE PROTEASE-RELATED"/>
    <property type="match status" value="1"/>
</dbReference>
<dbReference type="GO" id="GO:0006465">
    <property type="term" value="P:signal peptide processing"/>
    <property type="evidence" value="ECO:0007669"/>
    <property type="project" value="InterPro"/>
</dbReference>
<keyword evidence="3" id="KW-0378">Hydrolase</keyword>
<dbReference type="InterPro" id="IPR052064">
    <property type="entry name" value="Mito_IMP1_subunit"/>
</dbReference>
<organism evidence="9">
    <name type="scientific">Tetraselmis sp. GSL018</name>
    <dbReference type="NCBI Taxonomy" id="582737"/>
    <lineage>
        <taxon>Eukaryota</taxon>
        <taxon>Viridiplantae</taxon>
        <taxon>Chlorophyta</taxon>
        <taxon>core chlorophytes</taxon>
        <taxon>Chlorodendrophyceae</taxon>
        <taxon>Chlorodendrales</taxon>
        <taxon>Chlorodendraceae</taxon>
        <taxon>Tetraselmis</taxon>
    </lineage>
</organism>
<dbReference type="InterPro" id="IPR000223">
    <property type="entry name" value="Pept_S26A_signal_pept_1"/>
</dbReference>
<evidence type="ECO:0000256" key="2">
    <source>
        <dbReference type="ARBA" id="ARBA00022792"/>
    </source>
</evidence>
<dbReference type="InterPro" id="IPR036286">
    <property type="entry name" value="LexA/Signal_pep-like_sf"/>
</dbReference>
<evidence type="ECO:0000256" key="6">
    <source>
        <dbReference type="ARBA" id="ARBA00038445"/>
    </source>
</evidence>
<evidence type="ECO:0000313" key="9">
    <source>
        <dbReference type="EMBL" id="JAC75499.1"/>
    </source>
</evidence>
<comment type="similarity">
    <text evidence="6">Belongs to the peptidase S26 family. IMP1 subfamily.</text>
</comment>
<evidence type="ECO:0000256" key="1">
    <source>
        <dbReference type="ARBA" id="ARBA00004273"/>
    </source>
</evidence>
<proteinExistence type="inferred from homology"/>
<evidence type="ECO:0000256" key="7">
    <source>
        <dbReference type="PIRSR" id="PIRSR600223-1"/>
    </source>
</evidence>
<dbReference type="PANTHER" id="PTHR12383:SF16">
    <property type="entry name" value="MITOCHONDRIAL INNER MEMBRANE PROTEASE SUBUNIT 1"/>
    <property type="match status" value="1"/>
</dbReference>
<dbReference type="EMBL" id="GBEZ01010148">
    <property type="protein sequence ID" value="JAC75499.1"/>
    <property type="molecule type" value="Transcribed_RNA"/>
</dbReference>
<dbReference type="Gene3D" id="2.10.109.10">
    <property type="entry name" value="Umud Fragment, subunit A"/>
    <property type="match status" value="1"/>
</dbReference>
<feature type="domain" description="Peptidase S26" evidence="8">
    <location>
        <begin position="21"/>
        <end position="101"/>
    </location>
</feature>
<dbReference type="AlphaFoldDB" id="A0A061RXL1"/>
<dbReference type="GO" id="GO:0006627">
    <property type="term" value="P:protein processing involved in protein targeting to mitochondrion"/>
    <property type="evidence" value="ECO:0007669"/>
    <property type="project" value="TreeGrafter"/>
</dbReference>